<dbReference type="Proteomes" id="UP001596312">
    <property type="component" value="Unassembled WGS sequence"/>
</dbReference>
<evidence type="ECO:0000313" key="3">
    <source>
        <dbReference type="Proteomes" id="UP001596312"/>
    </source>
</evidence>
<evidence type="ECO:0008006" key="4">
    <source>
        <dbReference type="Google" id="ProtNLM"/>
    </source>
</evidence>
<feature type="region of interest" description="Disordered" evidence="1">
    <location>
        <begin position="48"/>
        <end position="83"/>
    </location>
</feature>
<sequence length="83" mass="8061">MIGSLAAGKKGAELGYKVYGVPGAVAAGAGGAAGMLVAKKGLEVAVETESSSIADDEGTRIEVTEIDGDDDPDPNSDPGPAGD</sequence>
<feature type="compositionally biased region" description="Acidic residues" evidence="1">
    <location>
        <begin position="64"/>
        <end position="74"/>
    </location>
</feature>
<protein>
    <recommendedName>
        <fullName evidence="4">Glycine zipper domain-containing protein</fullName>
    </recommendedName>
</protein>
<keyword evidence="3" id="KW-1185">Reference proteome</keyword>
<evidence type="ECO:0000313" key="2">
    <source>
        <dbReference type="EMBL" id="MFC6905928.1"/>
    </source>
</evidence>
<dbReference type="RefSeq" id="WP_340604458.1">
    <property type="nucleotide sequence ID" value="NZ_JBBMXV010000003.1"/>
</dbReference>
<dbReference type="AlphaFoldDB" id="A0ABD5V6J8"/>
<proteinExistence type="predicted"/>
<organism evidence="2 3">
    <name type="scientific">Halalkalicoccus tibetensis</name>
    <dbReference type="NCBI Taxonomy" id="175632"/>
    <lineage>
        <taxon>Archaea</taxon>
        <taxon>Methanobacteriati</taxon>
        <taxon>Methanobacteriota</taxon>
        <taxon>Stenosarchaea group</taxon>
        <taxon>Halobacteria</taxon>
        <taxon>Halobacteriales</taxon>
        <taxon>Halococcaceae</taxon>
        <taxon>Halalkalicoccus</taxon>
    </lineage>
</organism>
<dbReference type="EMBL" id="JBHSXQ010000003">
    <property type="protein sequence ID" value="MFC6905928.1"/>
    <property type="molecule type" value="Genomic_DNA"/>
</dbReference>
<gene>
    <name evidence="2" type="ORF">ACFQGH_12070</name>
</gene>
<name>A0ABD5V6J8_9EURY</name>
<comment type="caution">
    <text evidence="2">The sequence shown here is derived from an EMBL/GenBank/DDBJ whole genome shotgun (WGS) entry which is preliminary data.</text>
</comment>
<evidence type="ECO:0000256" key="1">
    <source>
        <dbReference type="SAM" id="MobiDB-lite"/>
    </source>
</evidence>
<reference evidence="2 3" key="1">
    <citation type="journal article" date="2019" name="Int. J. Syst. Evol. Microbiol.">
        <title>The Global Catalogue of Microorganisms (GCM) 10K type strain sequencing project: providing services to taxonomists for standard genome sequencing and annotation.</title>
        <authorList>
            <consortium name="The Broad Institute Genomics Platform"/>
            <consortium name="The Broad Institute Genome Sequencing Center for Infectious Disease"/>
            <person name="Wu L."/>
            <person name="Ma J."/>
        </authorList>
    </citation>
    <scope>NUCLEOTIDE SEQUENCE [LARGE SCALE GENOMIC DNA]</scope>
    <source>
        <strain evidence="2 3">CGMCC 1.3240</strain>
    </source>
</reference>
<accession>A0ABD5V6J8</accession>